<accession>I5AU57</accession>
<dbReference type="PANTHER" id="PTHR11122:SF13">
    <property type="entry name" value="GLUCOSE-6-PHOSPHATE 1-EPIMERASE"/>
    <property type="match status" value="1"/>
</dbReference>
<sequence length="293" mass="33340">MPTIENQFLRVCVNAHGAELCSIFDKTRNHEVIWNADPAYWQRHAPVLFPFVGKVNKGAYRYKGISYSMGQHGFARDMDFTLESADEQSITFCLTSNEETLQKYPFPFELRITHTLDVHTLKVTWEVRNPSLAPMYFSIGGHPAFNVPADREQHRNDYYVQFKGSDTYSYILIDPKEEAANPNQPHLLETDAGVFPVTDHLFDNDALIFDDGQVQRASILYPDRTPYVTLSCKGFPSFGLWSKPHSDAPYICLEPWIGRVDNIGFDGELPEKYGVQELAGGDVFTASYTIEVH</sequence>
<organism evidence="1 2">
    <name type="scientific">Eubacterium cellulosolvens (strain ATCC 43171 / JCM 9499 / 6)</name>
    <name type="common">Cillobacterium cellulosolvens</name>
    <dbReference type="NCBI Taxonomy" id="633697"/>
    <lineage>
        <taxon>Bacteria</taxon>
        <taxon>Bacillati</taxon>
        <taxon>Bacillota</taxon>
        <taxon>Clostridia</taxon>
        <taxon>Eubacteriales</taxon>
        <taxon>Eubacteriaceae</taxon>
        <taxon>Eubacterium</taxon>
    </lineage>
</organism>
<protein>
    <submittedName>
        <fullName evidence="1">Galactose mutarotase-like enzyme</fullName>
    </submittedName>
</protein>
<reference evidence="1 2" key="1">
    <citation type="submission" date="2010-08" db="EMBL/GenBank/DDBJ databases">
        <authorList>
            <consortium name="US DOE Joint Genome Institute (JGI-PGF)"/>
            <person name="Lucas S."/>
            <person name="Copeland A."/>
            <person name="Lapidus A."/>
            <person name="Cheng J.-F."/>
            <person name="Bruce D."/>
            <person name="Goodwin L."/>
            <person name="Pitluck S."/>
            <person name="Land M.L."/>
            <person name="Hauser L."/>
            <person name="Chang Y.-J."/>
            <person name="Anderson I.J."/>
            <person name="Johnson E."/>
            <person name="Mulhopadhyay B."/>
            <person name="Kyrpides N."/>
            <person name="Woyke T.J."/>
        </authorList>
    </citation>
    <scope>NUCLEOTIDE SEQUENCE [LARGE SCALE GENOMIC DNA]</scope>
    <source>
        <strain evidence="1 2">6</strain>
    </source>
</reference>
<evidence type="ECO:0000313" key="2">
    <source>
        <dbReference type="Proteomes" id="UP000005753"/>
    </source>
</evidence>
<dbReference type="GO" id="GO:0030246">
    <property type="term" value="F:carbohydrate binding"/>
    <property type="evidence" value="ECO:0007669"/>
    <property type="project" value="InterPro"/>
</dbReference>
<dbReference type="GO" id="GO:0005975">
    <property type="term" value="P:carbohydrate metabolic process"/>
    <property type="evidence" value="ECO:0007669"/>
    <property type="project" value="InterPro"/>
</dbReference>
<dbReference type="AlphaFoldDB" id="I5AU57"/>
<dbReference type="GO" id="GO:0016853">
    <property type="term" value="F:isomerase activity"/>
    <property type="evidence" value="ECO:0007669"/>
    <property type="project" value="InterPro"/>
</dbReference>
<keyword evidence="2" id="KW-1185">Reference proteome</keyword>
<dbReference type="STRING" id="633697.EubceDRAFT1_1538"/>
<dbReference type="EMBL" id="CM001487">
    <property type="protein sequence ID" value="EIM57330.1"/>
    <property type="molecule type" value="Genomic_DNA"/>
</dbReference>
<dbReference type="InterPro" id="IPR014718">
    <property type="entry name" value="GH-type_carb-bd"/>
</dbReference>
<proteinExistence type="predicted"/>
<dbReference type="InterPro" id="IPR008183">
    <property type="entry name" value="Aldose_1/G6P_1-epimerase"/>
</dbReference>
<dbReference type="Proteomes" id="UP000005753">
    <property type="component" value="Chromosome"/>
</dbReference>
<name>I5AU57_EUBC6</name>
<dbReference type="HOGENOM" id="CLU_057834_1_0_9"/>
<dbReference type="PANTHER" id="PTHR11122">
    <property type="entry name" value="APOSPORY-ASSOCIATED PROTEIN C-RELATED"/>
    <property type="match status" value="1"/>
</dbReference>
<gene>
    <name evidence="1" type="ORF">EubceDRAFT1_1538</name>
</gene>
<dbReference type="CDD" id="cd09024">
    <property type="entry name" value="Aldose_epim_lacX"/>
    <property type="match status" value="1"/>
</dbReference>
<dbReference type="InterPro" id="IPR037481">
    <property type="entry name" value="LacX"/>
</dbReference>
<dbReference type="Pfam" id="PF01263">
    <property type="entry name" value="Aldose_epim"/>
    <property type="match status" value="1"/>
</dbReference>
<dbReference type="InterPro" id="IPR011013">
    <property type="entry name" value="Gal_mutarotase_sf_dom"/>
</dbReference>
<reference evidence="1 2" key="2">
    <citation type="submission" date="2012-02" db="EMBL/GenBank/DDBJ databases">
        <title>Improved High-Quality Draft sequence of Eubacterium cellulosolvens 6.</title>
        <authorList>
            <consortium name="US DOE Joint Genome Institute"/>
            <person name="Lucas S."/>
            <person name="Han J."/>
            <person name="Lapidus A."/>
            <person name="Cheng J.-F."/>
            <person name="Goodwin L."/>
            <person name="Pitluck S."/>
            <person name="Peters L."/>
            <person name="Mikhailova N."/>
            <person name="Gu W."/>
            <person name="Detter J.C."/>
            <person name="Han C."/>
            <person name="Tapia R."/>
            <person name="Land M."/>
            <person name="Hauser L."/>
            <person name="Kyrpides N."/>
            <person name="Ivanova N."/>
            <person name="Pagani I."/>
            <person name="Johnson E."/>
            <person name="Mukhopadhyay B."/>
            <person name="Anderson I."/>
            <person name="Woyke T."/>
        </authorList>
    </citation>
    <scope>NUCLEOTIDE SEQUENCE [LARGE SCALE GENOMIC DNA]</scope>
    <source>
        <strain evidence="1 2">6</strain>
    </source>
</reference>
<dbReference type="Gene3D" id="2.70.98.10">
    <property type="match status" value="1"/>
</dbReference>
<dbReference type="SUPFAM" id="SSF74650">
    <property type="entry name" value="Galactose mutarotase-like"/>
    <property type="match status" value="1"/>
</dbReference>
<dbReference type="eggNOG" id="COG2017">
    <property type="taxonomic scope" value="Bacteria"/>
</dbReference>
<evidence type="ECO:0000313" key="1">
    <source>
        <dbReference type="EMBL" id="EIM57330.1"/>
    </source>
</evidence>